<sequence length="74" mass="8566">MGLSGTFFTYGVIAVAAVVFIYLLLPETKGKALQDIDRELCERRFPHREEFCSVFQRRRFSPGYQRVSWTSSSI</sequence>
<comment type="caution">
    <text evidence="1">The sequence shown here is derived from an EMBL/GenBank/DDBJ whole genome shotgun (WGS) entry which is preliminary data.</text>
</comment>
<reference evidence="1" key="1">
    <citation type="submission" date="2020-02" db="EMBL/GenBank/DDBJ databases">
        <title>Genome sequencing of the panga catfish, Pangasius djambal.</title>
        <authorList>
            <person name="Wen M."/>
            <person name="Zahm M."/>
            <person name="Roques C."/>
            <person name="Cabau C."/>
            <person name="Klopp C."/>
            <person name="Donnadieu C."/>
            <person name="Jouanno E."/>
            <person name="Avarre J.-C."/>
            <person name="Campet M."/>
            <person name="Ha T."/>
            <person name="Dugue R."/>
            <person name="Lampietro C."/>
            <person name="Louis A."/>
            <person name="Herpin A."/>
            <person name="Echchiki A."/>
            <person name="Berthelot C."/>
            <person name="Parey E."/>
            <person name="Roest-Crollius H."/>
            <person name="Braasch I."/>
            <person name="Postlethwait J.H."/>
            <person name="Bobe J."/>
            <person name="Montfort J."/>
            <person name="Bouchez O."/>
            <person name="Begum T."/>
            <person name="Schartl M."/>
            <person name="Gustiano R."/>
            <person name="Guiguen Y."/>
        </authorList>
    </citation>
    <scope>NUCLEOTIDE SEQUENCE</scope>
    <source>
        <strain evidence="1">Pdj_M5554</strain>
    </source>
</reference>
<gene>
    <name evidence="1" type="ORF">PDJAM_G00121350</name>
</gene>
<proteinExistence type="predicted"/>
<keyword evidence="2" id="KW-1185">Reference proteome</keyword>
<dbReference type="EMBL" id="CM040994">
    <property type="protein sequence ID" value="MCJ8744673.1"/>
    <property type="molecule type" value="Genomic_DNA"/>
</dbReference>
<name>A0ACC5Z983_9TELE</name>
<organism evidence="1 2">
    <name type="scientific">Pangasius djambal</name>
    <dbReference type="NCBI Taxonomy" id="1691987"/>
    <lineage>
        <taxon>Eukaryota</taxon>
        <taxon>Metazoa</taxon>
        <taxon>Chordata</taxon>
        <taxon>Craniata</taxon>
        <taxon>Vertebrata</taxon>
        <taxon>Euteleostomi</taxon>
        <taxon>Actinopterygii</taxon>
        <taxon>Neopterygii</taxon>
        <taxon>Teleostei</taxon>
        <taxon>Ostariophysi</taxon>
        <taxon>Siluriformes</taxon>
        <taxon>Pangasiidae</taxon>
        <taxon>Pangasius</taxon>
    </lineage>
</organism>
<evidence type="ECO:0000313" key="2">
    <source>
        <dbReference type="Proteomes" id="UP000830395"/>
    </source>
</evidence>
<protein>
    <submittedName>
        <fullName evidence="1">Uncharacterized protein</fullName>
    </submittedName>
</protein>
<accession>A0ACC5Z983</accession>
<dbReference type="Proteomes" id="UP000830395">
    <property type="component" value="Chromosome 20"/>
</dbReference>
<evidence type="ECO:0000313" key="1">
    <source>
        <dbReference type="EMBL" id="MCJ8744673.1"/>
    </source>
</evidence>